<dbReference type="OMA" id="ANEMFIM"/>
<dbReference type="RefSeq" id="XP_003294962.1">
    <property type="nucleotide sequence ID" value="XM_003294914.1"/>
</dbReference>
<dbReference type="GO" id="GO:0003677">
    <property type="term" value="F:DNA binding"/>
    <property type="evidence" value="ECO:0007669"/>
    <property type="project" value="UniProtKB-KW"/>
</dbReference>
<keyword evidence="9" id="KW-1185">Reference proteome</keyword>
<keyword evidence="4" id="KW-0804">Transcription</keyword>
<dbReference type="CDD" id="cd22908">
    <property type="entry name" value="HFD_NFYC-like"/>
    <property type="match status" value="1"/>
</dbReference>
<dbReference type="InterPro" id="IPR050568">
    <property type="entry name" value="Transcr_DNA_Rep_Reg"/>
</dbReference>
<dbReference type="Proteomes" id="UP000001064">
    <property type="component" value="Unassembled WGS sequence"/>
</dbReference>
<accession>F1A5L8</accession>
<dbReference type="GO" id="GO:0016602">
    <property type="term" value="C:CCAAT-binding factor complex"/>
    <property type="evidence" value="ECO:0000318"/>
    <property type="project" value="GO_Central"/>
</dbReference>
<evidence type="ECO:0000259" key="7">
    <source>
        <dbReference type="Pfam" id="PF00808"/>
    </source>
</evidence>
<dbReference type="GO" id="GO:0046982">
    <property type="term" value="F:protein heterodimerization activity"/>
    <property type="evidence" value="ECO:0007669"/>
    <property type="project" value="InterPro"/>
</dbReference>
<evidence type="ECO:0000256" key="6">
    <source>
        <dbReference type="ARBA" id="ARBA00038129"/>
    </source>
</evidence>
<evidence type="ECO:0000256" key="5">
    <source>
        <dbReference type="ARBA" id="ARBA00023242"/>
    </source>
</evidence>
<protein>
    <recommendedName>
        <fullName evidence="7">Transcription factor CBF/NF-Y/archaeal histone domain-containing protein</fullName>
    </recommendedName>
</protein>
<keyword evidence="2" id="KW-0805">Transcription regulation</keyword>
<keyword evidence="3" id="KW-0238">DNA-binding</keyword>
<dbReference type="GO" id="GO:0005634">
    <property type="term" value="C:nucleus"/>
    <property type="evidence" value="ECO:0000318"/>
    <property type="project" value="GO_Central"/>
</dbReference>
<comment type="similarity">
    <text evidence="6">Belongs to the NFYC/HAP5 subunit family.</text>
</comment>
<dbReference type="InterPro" id="IPR003958">
    <property type="entry name" value="CBFA_NFYB_domain"/>
</dbReference>
<dbReference type="PANTHER" id="PTHR10252">
    <property type="entry name" value="HISTONE-LIKE TRANSCRIPTION FACTOR CCAAT-RELATED"/>
    <property type="match status" value="1"/>
</dbReference>
<proteinExistence type="inferred from homology"/>
<evidence type="ECO:0000313" key="9">
    <source>
        <dbReference type="Proteomes" id="UP000001064"/>
    </source>
</evidence>
<keyword evidence="5" id="KW-0539">Nucleus</keyword>
<evidence type="ECO:0000256" key="2">
    <source>
        <dbReference type="ARBA" id="ARBA00023015"/>
    </source>
</evidence>
<dbReference type="PANTHER" id="PTHR10252:SF8">
    <property type="entry name" value="NUCLEAR TRANSCRIPTION FACTOR Y SUBUNIT GAMMA"/>
    <property type="match status" value="1"/>
</dbReference>
<sequence length="113" mass="13357">QFQSHLDAKLTNFWSTQVKDINKTDDFKNHELPLARIKKIMKSDKDVNKISSEAPILFAKACEILILEMTHRSWIHTELNKRRTLQRTDIINSLSKCETFDFLIDMLPREEIK</sequence>
<reference evidence="9" key="1">
    <citation type="journal article" date="2011" name="Genome Biol.">
        <title>Comparative genomics of the social amoebae Dictyostelium discoideum and Dictyostelium purpureum.</title>
        <authorList>
            <consortium name="US DOE Joint Genome Institute (JGI-PGF)"/>
            <person name="Sucgang R."/>
            <person name="Kuo A."/>
            <person name="Tian X."/>
            <person name="Salerno W."/>
            <person name="Parikh A."/>
            <person name="Feasley C.L."/>
            <person name="Dalin E."/>
            <person name="Tu H."/>
            <person name="Huang E."/>
            <person name="Barry K."/>
            <person name="Lindquist E."/>
            <person name="Shapiro H."/>
            <person name="Bruce D."/>
            <person name="Schmutz J."/>
            <person name="Salamov A."/>
            <person name="Fey P."/>
            <person name="Gaudet P."/>
            <person name="Anjard C."/>
            <person name="Babu M.M."/>
            <person name="Basu S."/>
            <person name="Bushmanova Y."/>
            <person name="van der Wel H."/>
            <person name="Katoh-Kurasawa M."/>
            <person name="Dinh C."/>
            <person name="Coutinho P.M."/>
            <person name="Saito T."/>
            <person name="Elias M."/>
            <person name="Schaap P."/>
            <person name="Kay R.R."/>
            <person name="Henrissat B."/>
            <person name="Eichinger L."/>
            <person name="Rivero F."/>
            <person name="Putnam N.H."/>
            <person name="West C.M."/>
            <person name="Loomis W.F."/>
            <person name="Chisholm R.L."/>
            <person name="Shaulsky G."/>
            <person name="Strassmann J.E."/>
            <person name="Queller D.C."/>
            <person name="Kuspa A."/>
            <person name="Grigoriev I.V."/>
        </authorList>
    </citation>
    <scope>NUCLEOTIDE SEQUENCE [LARGE SCALE GENOMIC DNA]</scope>
    <source>
        <strain evidence="9">QSDP1</strain>
    </source>
</reference>
<dbReference type="GO" id="GO:0006357">
    <property type="term" value="P:regulation of transcription by RNA polymerase II"/>
    <property type="evidence" value="ECO:0000318"/>
    <property type="project" value="GO_Central"/>
</dbReference>
<dbReference type="Pfam" id="PF00808">
    <property type="entry name" value="CBFD_NFYB_HMF"/>
    <property type="match status" value="1"/>
</dbReference>
<dbReference type="InParanoid" id="F1A5L8"/>
<dbReference type="GO" id="GO:0000981">
    <property type="term" value="F:DNA-binding transcription factor activity, RNA polymerase II-specific"/>
    <property type="evidence" value="ECO:0000318"/>
    <property type="project" value="GO_Central"/>
</dbReference>
<dbReference type="Gene3D" id="1.10.20.10">
    <property type="entry name" value="Histone, subunit A"/>
    <property type="match status" value="1"/>
</dbReference>
<name>F1A5L8_DICPU</name>
<dbReference type="KEGG" id="dpp:DICPUDRAFT_12367"/>
<feature type="domain" description="Transcription factor CBF/NF-Y/archaeal histone" evidence="7">
    <location>
        <begin position="31"/>
        <end position="92"/>
    </location>
</feature>
<evidence type="ECO:0000256" key="4">
    <source>
        <dbReference type="ARBA" id="ARBA00023163"/>
    </source>
</evidence>
<dbReference type="InterPro" id="IPR009072">
    <property type="entry name" value="Histone-fold"/>
</dbReference>
<feature type="non-terminal residue" evidence="8">
    <location>
        <position position="113"/>
    </location>
</feature>
<dbReference type="AlphaFoldDB" id="F1A5L8"/>
<evidence type="ECO:0000256" key="3">
    <source>
        <dbReference type="ARBA" id="ARBA00023125"/>
    </source>
</evidence>
<dbReference type="SUPFAM" id="SSF47113">
    <property type="entry name" value="Histone-fold"/>
    <property type="match status" value="1"/>
</dbReference>
<dbReference type="OrthoDB" id="20428at2759"/>
<dbReference type="STRING" id="5786.F1A5L8"/>
<feature type="non-terminal residue" evidence="8">
    <location>
        <position position="1"/>
    </location>
</feature>
<dbReference type="EMBL" id="GL871612">
    <property type="protein sequence ID" value="EGC28508.1"/>
    <property type="molecule type" value="Genomic_DNA"/>
</dbReference>
<dbReference type="GeneID" id="10510841"/>
<dbReference type="FunFam" id="1.10.20.10:FF:000006">
    <property type="entry name" value="Nuclear transcription factor Y subunit gamma"/>
    <property type="match status" value="1"/>
</dbReference>
<gene>
    <name evidence="8" type="ORF">DICPUDRAFT_12367</name>
</gene>
<comment type="subcellular location">
    <subcellularLocation>
        <location evidence="1">Nucleus</location>
    </subcellularLocation>
</comment>
<dbReference type="eggNOG" id="KOG1657">
    <property type="taxonomic scope" value="Eukaryota"/>
</dbReference>
<evidence type="ECO:0000256" key="1">
    <source>
        <dbReference type="ARBA" id="ARBA00004123"/>
    </source>
</evidence>
<dbReference type="VEuPathDB" id="AmoebaDB:DICPUDRAFT_12367"/>
<organism evidence="8 9">
    <name type="scientific">Dictyostelium purpureum</name>
    <name type="common">Slime mold</name>
    <dbReference type="NCBI Taxonomy" id="5786"/>
    <lineage>
        <taxon>Eukaryota</taxon>
        <taxon>Amoebozoa</taxon>
        <taxon>Evosea</taxon>
        <taxon>Eumycetozoa</taxon>
        <taxon>Dictyostelia</taxon>
        <taxon>Dictyosteliales</taxon>
        <taxon>Dictyosteliaceae</taxon>
        <taxon>Dictyostelium</taxon>
    </lineage>
</organism>
<evidence type="ECO:0000313" key="8">
    <source>
        <dbReference type="EMBL" id="EGC28508.1"/>
    </source>
</evidence>